<organism evidence="2">
    <name type="scientific">Tetraodon nigroviridis</name>
    <name type="common">Spotted green pufferfish</name>
    <name type="synonym">Chelonodon nigroviridis</name>
    <dbReference type="NCBI Taxonomy" id="99883"/>
    <lineage>
        <taxon>Eukaryota</taxon>
        <taxon>Metazoa</taxon>
        <taxon>Chordata</taxon>
        <taxon>Craniata</taxon>
        <taxon>Vertebrata</taxon>
        <taxon>Euteleostomi</taxon>
        <taxon>Actinopterygii</taxon>
        <taxon>Neopterygii</taxon>
        <taxon>Teleostei</taxon>
        <taxon>Neoteleostei</taxon>
        <taxon>Acanthomorphata</taxon>
        <taxon>Eupercaria</taxon>
        <taxon>Tetraodontiformes</taxon>
        <taxon>Tetradontoidea</taxon>
        <taxon>Tetraodontidae</taxon>
        <taxon>Tetraodon</taxon>
    </lineage>
</organism>
<evidence type="ECO:0000256" key="1">
    <source>
        <dbReference type="SAM" id="MobiDB-lite"/>
    </source>
</evidence>
<feature type="region of interest" description="Disordered" evidence="1">
    <location>
        <begin position="1"/>
        <end position="29"/>
    </location>
</feature>
<dbReference type="KEGG" id="tng:GSTEN00031966G001"/>
<dbReference type="AlphaFoldDB" id="Q4RMM2"/>
<feature type="compositionally biased region" description="Basic and acidic residues" evidence="1">
    <location>
        <begin position="76"/>
        <end position="90"/>
    </location>
</feature>
<evidence type="ECO:0000313" key="2">
    <source>
        <dbReference type="EMBL" id="CAG10360.1"/>
    </source>
</evidence>
<protein>
    <submittedName>
        <fullName evidence="2">(spotted green pufferfish) hypothetical protein</fullName>
    </submittedName>
</protein>
<reference evidence="2" key="2">
    <citation type="submission" date="2004-02" db="EMBL/GenBank/DDBJ databases">
        <authorList>
            <consortium name="Genoscope"/>
            <consortium name="Whitehead Institute Centre for Genome Research"/>
        </authorList>
    </citation>
    <scope>NUCLEOTIDE SEQUENCE</scope>
</reference>
<name>Q4RMM2_TETNG</name>
<reference evidence="2" key="1">
    <citation type="journal article" date="2004" name="Nature">
        <title>Genome duplication in the teleost fish Tetraodon nigroviridis reveals the early vertebrate proto-karyotype.</title>
        <authorList>
            <person name="Jaillon O."/>
            <person name="Aury J.-M."/>
            <person name="Brunet F."/>
            <person name="Petit J.-L."/>
            <person name="Stange-Thomann N."/>
            <person name="Mauceli E."/>
            <person name="Bouneau L."/>
            <person name="Fischer C."/>
            <person name="Ozouf-Costaz C."/>
            <person name="Bernot A."/>
            <person name="Nicaud S."/>
            <person name="Jaffe D."/>
            <person name="Fisher S."/>
            <person name="Lutfalla G."/>
            <person name="Dossat C."/>
            <person name="Segurens B."/>
            <person name="Dasilva C."/>
            <person name="Salanoubat M."/>
            <person name="Levy M."/>
            <person name="Boudet N."/>
            <person name="Castellano S."/>
            <person name="Anthouard V."/>
            <person name="Jubin C."/>
            <person name="Castelli V."/>
            <person name="Katinka M."/>
            <person name="Vacherie B."/>
            <person name="Biemont C."/>
            <person name="Skalli Z."/>
            <person name="Cattolico L."/>
            <person name="Poulain J."/>
            <person name="De Berardinis V."/>
            <person name="Cruaud C."/>
            <person name="Duprat S."/>
            <person name="Brottier P."/>
            <person name="Coutanceau J.-P."/>
            <person name="Gouzy J."/>
            <person name="Parra G."/>
            <person name="Lardier G."/>
            <person name="Chapple C."/>
            <person name="McKernan K.J."/>
            <person name="McEwan P."/>
            <person name="Bosak S."/>
            <person name="Kellis M."/>
            <person name="Volff J.-N."/>
            <person name="Guigo R."/>
            <person name="Zody M.C."/>
            <person name="Mesirov J."/>
            <person name="Lindblad-Toh K."/>
            <person name="Birren B."/>
            <person name="Nusbaum C."/>
            <person name="Kahn D."/>
            <person name="Robinson-Rechavi M."/>
            <person name="Laudet V."/>
            <person name="Schachter V."/>
            <person name="Quetier F."/>
            <person name="Saurin W."/>
            <person name="Scarpelli C."/>
            <person name="Wincker P."/>
            <person name="Lander E.S."/>
            <person name="Weissenbach J."/>
            <person name="Roest Crollius H."/>
        </authorList>
    </citation>
    <scope>NUCLEOTIDE SEQUENCE [LARGE SCALE GENOMIC DNA]</scope>
</reference>
<proteinExistence type="predicted"/>
<gene>
    <name evidence="2" type="ORF">GSTENG00031966001</name>
</gene>
<sequence>MDFTPADNGHAQESMLEATTEGKTGLPPSLNVGSMFKLRSVGKVEISDEATLEDLKIQNLLIDNNRVFLTPDDEEGQRKLKDQAEQQRKG</sequence>
<comment type="caution">
    <text evidence="2">The sequence shown here is derived from an EMBL/GenBank/DDBJ whole genome shotgun (WGS) entry which is preliminary data.</text>
</comment>
<accession>Q4RMM2</accession>
<feature type="region of interest" description="Disordered" evidence="1">
    <location>
        <begin position="70"/>
        <end position="90"/>
    </location>
</feature>
<dbReference type="EMBL" id="CAAE01015019">
    <property type="protein sequence ID" value="CAG10360.1"/>
    <property type="molecule type" value="Genomic_DNA"/>
</dbReference>